<feature type="coiled-coil region" evidence="1">
    <location>
        <begin position="80"/>
        <end position="159"/>
    </location>
</feature>
<dbReference type="RefSeq" id="XP_009175439.1">
    <property type="nucleotide sequence ID" value="XM_009177175.1"/>
</dbReference>
<dbReference type="AlphaFoldDB" id="A0A074ZC81"/>
<evidence type="ECO:0000313" key="4">
    <source>
        <dbReference type="Proteomes" id="UP000054324"/>
    </source>
</evidence>
<evidence type="ECO:0000256" key="2">
    <source>
        <dbReference type="SAM" id="MobiDB-lite"/>
    </source>
</evidence>
<feature type="coiled-coil region" evidence="1">
    <location>
        <begin position="580"/>
        <end position="632"/>
    </location>
</feature>
<dbReference type="EMBL" id="KL597018">
    <property type="protein sequence ID" value="KER20815.1"/>
    <property type="molecule type" value="Genomic_DNA"/>
</dbReference>
<proteinExistence type="predicted"/>
<gene>
    <name evidence="3" type="ORF">T265_15237</name>
</gene>
<dbReference type="GeneID" id="20329402"/>
<feature type="coiled-coil region" evidence="1">
    <location>
        <begin position="221"/>
        <end position="283"/>
    </location>
</feature>
<keyword evidence="4" id="KW-1185">Reference proteome</keyword>
<dbReference type="KEGG" id="ovi:T265_15237"/>
<evidence type="ECO:0000313" key="3">
    <source>
        <dbReference type="EMBL" id="KER20815.1"/>
    </source>
</evidence>
<dbReference type="OrthoDB" id="6233681at2759"/>
<feature type="coiled-coil region" evidence="1">
    <location>
        <begin position="745"/>
        <end position="807"/>
    </location>
</feature>
<feature type="coiled-coil region" evidence="1">
    <location>
        <begin position="996"/>
        <end position="1023"/>
    </location>
</feature>
<sequence length="1195" mass="134474">MSDELNLFDSPNSTWKFGYPQNTFEFTESPQDFVPERTGQWHDAEAFSQLNSCTAVLQEVITKHNVILTDFLSNPDGSLASELKASMQKLLNQRDHLTQVTSAAMNEIDMLRNDNVLRTREFVSLQATLLEAEHQLEQASEQERQLTSLRQAYLSLEKRLEHAVRTVPSENRPYWDCNGFSSVDRTEFPGSPVHPEESIYAGQRNKSIVLQGDSPKQIAPVKHLLVQLEATQQKLDAQIEQSNELEALLADRESRVVTQGHELNEAESQLSASAHLINQLHERLSANHHYLNQLLQQFNPTSSPNNAEQLPAVPAVLELASNLDAVYAELQDSERLRLIAERRASSATTTARQLRTRLRHIVNELESDSLDSVHAAVSRSVCAASTQTLPTLGVARAVQTVPSNGADFNKLRAETDSNTNASLETILTYAFSRPSEVMATLTTKEQTTPEQVIQLKEALRNAIIQVERLNKYRLAQKSKLEQMQQRFIQLNSELDATVDALRYHQTSSEDERRRTASELSGLRMQLAKANALLTQQRARNAKMTSSPFSMTDSVQASRASSMSPVANRAFVPGKEVMSSSEDIELQLTMAQSELSQLRADMTRQKTDSDREATKLRGQLAEAAADIRTLRLQLTRIQTAASVAHRNAGNDQAAIMEVACSNCQRLQRLLDIIQRKANDNSAMSNSVEQSLHSAKLTGKSSESNAVIPIGSLDYEQHPNEGQQQRDVLMTQKENVHSSFESISFELHNTRHQLVQTEKQIEELCTRHHEEVIHLQEEKLRIVQEREFLQEERRRLLEHEEDVFRKEREMEALILIASRNKHLFKDSLQAQLIEAGTTAHSANQHFPDSPEPENTNNSLVGDPRNICSIVTHSKAVQTDVYERLSDSNNITGLGSFQLIGESFEELEFNAISGAQNLISERLRSRYNSLQDMAEELLVLRSRLYDEQQALEKAKLEFRKMQEVQSTIQERTANFTASESSTHMDKSVPAQSDTPEIPYDVLMHRLQAAEREAEDAVAQLRASNSEFLTLRERVSYASVERAHLKSTIEGLDEQVSRLESCLYERTQQLNQCRDELNKAAGRYVIPLDTALGGVHVSKTLKYTTFSRVTTRLKCFRQNQIVPLYNASLHGEWSFAMQSTGQDRTSFHPSLSSQAVYLHLHVCLPCASSPSFVLLDTVISAAVSPGLVGHSRSPDDHDH</sequence>
<dbReference type="CTD" id="20329402"/>
<reference evidence="3 4" key="1">
    <citation type="submission" date="2013-11" db="EMBL/GenBank/DDBJ databases">
        <title>Opisthorchis viverrini - life in the bile duct.</title>
        <authorList>
            <person name="Young N.D."/>
            <person name="Nagarajan N."/>
            <person name="Lin S.J."/>
            <person name="Korhonen P.K."/>
            <person name="Jex A.R."/>
            <person name="Hall R.S."/>
            <person name="Safavi-Hemami H."/>
            <person name="Kaewkong W."/>
            <person name="Bertrand D."/>
            <person name="Gao S."/>
            <person name="Seet Q."/>
            <person name="Wongkham S."/>
            <person name="Teh B.T."/>
            <person name="Wongkham C."/>
            <person name="Intapan P.M."/>
            <person name="Maleewong W."/>
            <person name="Yang X."/>
            <person name="Hu M."/>
            <person name="Wang Z."/>
            <person name="Hofmann A."/>
            <person name="Sternberg P.W."/>
            <person name="Tan P."/>
            <person name="Wang J."/>
            <person name="Gasser R.B."/>
        </authorList>
    </citation>
    <scope>NUCLEOTIDE SEQUENCE [LARGE SCALE GENOMIC DNA]</scope>
</reference>
<dbReference type="PANTHER" id="PTHR23159">
    <property type="entry name" value="CENTROSOMAL PROTEIN 2"/>
    <property type="match status" value="1"/>
</dbReference>
<dbReference type="Proteomes" id="UP000054324">
    <property type="component" value="Unassembled WGS sequence"/>
</dbReference>
<keyword evidence="1" id="KW-0175">Coiled coil</keyword>
<dbReference type="PANTHER" id="PTHR23159:SF31">
    <property type="entry name" value="CENTROSOME-ASSOCIATED PROTEIN CEP250 ISOFORM X1"/>
    <property type="match status" value="1"/>
</dbReference>
<accession>A0A074ZC81</accession>
<feature type="region of interest" description="Disordered" evidence="2">
    <location>
        <begin position="972"/>
        <end position="992"/>
    </location>
</feature>
<dbReference type="STRING" id="6198.A0A074ZC81"/>
<name>A0A074ZC81_OPIVI</name>
<organism evidence="3 4">
    <name type="scientific">Opisthorchis viverrini</name>
    <name type="common">Southeast Asian liver fluke</name>
    <dbReference type="NCBI Taxonomy" id="6198"/>
    <lineage>
        <taxon>Eukaryota</taxon>
        <taxon>Metazoa</taxon>
        <taxon>Spiralia</taxon>
        <taxon>Lophotrochozoa</taxon>
        <taxon>Platyhelminthes</taxon>
        <taxon>Trematoda</taxon>
        <taxon>Digenea</taxon>
        <taxon>Opisthorchiida</taxon>
        <taxon>Opisthorchiata</taxon>
        <taxon>Opisthorchiidae</taxon>
        <taxon>Opisthorchis</taxon>
    </lineage>
</organism>
<feature type="region of interest" description="Disordered" evidence="2">
    <location>
        <begin position="540"/>
        <end position="563"/>
    </location>
</feature>
<protein>
    <submittedName>
        <fullName evidence="3">Uncharacterized protein</fullName>
    </submittedName>
</protein>
<evidence type="ECO:0000256" key="1">
    <source>
        <dbReference type="SAM" id="Coils"/>
    </source>
</evidence>